<keyword evidence="4" id="KW-1185">Reference proteome</keyword>
<dbReference type="InterPro" id="IPR036388">
    <property type="entry name" value="WH-like_DNA-bd_sf"/>
</dbReference>
<dbReference type="PIRSF" id="PIRSF016838">
    <property type="entry name" value="PafC"/>
    <property type="match status" value="1"/>
</dbReference>
<feature type="domain" description="WYL" evidence="2">
    <location>
        <begin position="150"/>
        <end position="216"/>
    </location>
</feature>
<name>A0A561B7P3_9ACTN</name>
<accession>A0A561B7P3</accession>
<dbReference type="InterPro" id="IPR051534">
    <property type="entry name" value="CBASS_pafABC_assoc_protein"/>
</dbReference>
<dbReference type="AlphaFoldDB" id="A0A561B7P3"/>
<evidence type="ECO:0000259" key="1">
    <source>
        <dbReference type="Pfam" id="PF08279"/>
    </source>
</evidence>
<evidence type="ECO:0000313" key="3">
    <source>
        <dbReference type="EMBL" id="TWD74971.1"/>
    </source>
</evidence>
<evidence type="ECO:0000313" key="4">
    <source>
        <dbReference type="Proteomes" id="UP000318380"/>
    </source>
</evidence>
<dbReference type="EMBL" id="VIVK01000002">
    <property type="protein sequence ID" value="TWD74971.1"/>
    <property type="molecule type" value="Genomic_DNA"/>
</dbReference>
<dbReference type="PANTHER" id="PTHR34580">
    <property type="match status" value="1"/>
</dbReference>
<dbReference type="Proteomes" id="UP000318380">
    <property type="component" value="Unassembled WGS sequence"/>
</dbReference>
<protein>
    <submittedName>
        <fullName evidence="3">Transcriptional regulator</fullName>
    </submittedName>
</protein>
<dbReference type="InterPro" id="IPR026881">
    <property type="entry name" value="WYL_dom"/>
</dbReference>
<proteinExistence type="predicted"/>
<dbReference type="InterPro" id="IPR028349">
    <property type="entry name" value="PafC-like"/>
</dbReference>
<feature type="domain" description="Helix-turn-helix type 11" evidence="1">
    <location>
        <begin position="16"/>
        <end position="71"/>
    </location>
</feature>
<comment type="caution">
    <text evidence="3">The sequence shown here is derived from an EMBL/GenBank/DDBJ whole genome shotgun (WGS) entry which is preliminary data.</text>
</comment>
<dbReference type="InterPro" id="IPR036390">
    <property type="entry name" value="WH_DNA-bd_sf"/>
</dbReference>
<dbReference type="PROSITE" id="PS52050">
    <property type="entry name" value="WYL"/>
    <property type="match status" value="1"/>
</dbReference>
<reference evidence="3 4" key="1">
    <citation type="submission" date="2019-06" db="EMBL/GenBank/DDBJ databases">
        <title>Sequencing the genomes of 1000 actinobacteria strains.</title>
        <authorList>
            <person name="Klenk H.-P."/>
        </authorList>
    </citation>
    <scope>NUCLEOTIDE SEQUENCE [LARGE SCALE GENOMIC DNA]</scope>
    <source>
        <strain evidence="3 4">DSM 24683</strain>
    </source>
</reference>
<dbReference type="PANTHER" id="PTHR34580:SF3">
    <property type="entry name" value="PROTEIN PAFB"/>
    <property type="match status" value="1"/>
</dbReference>
<organism evidence="3 4">
    <name type="scientific">Kribbella amoyensis</name>
    <dbReference type="NCBI Taxonomy" id="996641"/>
    <lineage>
        <taxon>Bacteria</taxon>
        <taxon>Bacillati</taxon>
        <taxon>Actinomycetota</taxon>
        <taxon>Actinomycetes</taxon>
        <taxon>Propionibacteriales</taxon>
        <taxon>Kribbellaceae</taxon>
        <taxon>Kribbella</taxon>
    </lineage>
</organism>
<evidence type="ECO:0000259" key="2">
    <source>
        <dbReference type="Pfam" id="PF13280"/>
    </source>
</evidence>
<dbReference type="Pfam" id="PF13280">
    <property type="entry name" value="WYL"/>
    <property type="match status" value="1"/>
</dbReference>
<sequence>MCGLMVAVYDASPTARALLVLEFIQNSPGISAERLADRLGVTERAVRRYVGILREAEIPIESSRGRYGGYRIGRGLRVPPLMFSTPEALGLVMAMLEAEHGGSSTSDPVENAIGKIVRVLPEPLAQAVDAIRSVATRGPAPKAVPDPELTASLVRASTSRRRVRIGYRLGEDVVRAMDVDPWSVVVRHGRWYLLCWSHAREARRVLRVDRIASVEVLAEGFELPAGLDAFRTLEEHLAEGWKYQVEVVIEAPVDQVSRWIPRNLGRLEALEGDRTRLVASTDEPYWYARQLTALHAPFRIVGSDELRSAALSLARGLSEAAS</sequence>
<dbReference type="InterPro" id="IPR013196">
    <property type="entry name" value="HTH_11"/>
</dbReference>
<dbReference type="Gene3D" id="1.10.10.10">
    <property type="entry name" value="Winged helix-like DNA-binding domain superfamily/Winged helix DNA-binding domain"/>
    <property type="match status" value="1"/>
</dbReference>
<dbReference type="Pfam" id="PF08279">
    <property type="entry name" value="HTH_11"/>
    <property type="match status" value="1"/>
</dbReference>
<gene>
    <name evidence="3" type="ORF">FB561_6406</name>
</gene>
<dbReference type="SUPFAM" id="SSF46785">
    <property type="entry name" value="Winged helix' DNA-binding domain"/>
    <property type="match status" value="1"/>
</dbReference>